<dbReference type="RefSeq" id="WP_027454886.1">
    <property type="nucleotide sequence ID" value="NZ_FRBD01000009.1"/>
</dbReference>
<name>A0A1M6UGM9_XYLRU</name>
<organism evidence="1 2">
    <name type="scientific">Xylanibacter ruminicola</name>
    <name type="common">Prevotella ruminicola</name>
    <dbReference type="NCBI Taxonomy" id="839"/>
    <lineage>
        <taxon>Bacteria</taxon>
        <taxon>Pseudomonadati</taxon>
        <taxon>Bacteroidota</taxon>
        <taxon>Bacteroidia</taxon>
        <taxon>Bacteroidales</taxon>
        <taxon>Prevotellaceae</taxon>
        <taxon>Xylanibacter</taxon>
    </lineage>
</organism>
<dbReference type="OrthoDB" id="1040429at2"/>
<gene>
    <name evidence="1" type="ORF">SAMN05216463_10956</name>
</gene>
<dbReference type="AlphaFoldDB" id="A0A1M6UGM9"/>
<protein>
    <submittedName>
        <fullName evidence="1">Uncharacterized protein</fullName>
    </submittedName>
</protein>
<evidence type="ECO:0000313" key="1">
    <source>
        <dbReference type="EMBL" id="SHK68337.1"/>
    </source>
</evidence>
<accession>A0A1M6UGM9</accession>
<evidence type="ECO:0000313" key="2">
    <source>
        <dbReference type="Proteomes" id="UP000184130"/>
    </source>
</evidence>
<dbReference type="Proteomes" id="UP000184130">
    <property type="component" value="Unassembled WGS sequence"/>
</dbReference>
<dbReference type="EMBL" id="FRBD01000009">
    <property type="protein sequence ID" value="SHK68337.1"/>
    <property type="molecule type" value="Genomic_DNA"/>
</dbReference>
<reference evidence="1 2" key="1">
    <citation type="submission" date="2016-11" db="EMBL/GenBank/DDBJ databases">
        <authorList>
            <person name="Jaros S."/>
            <person name="Januszkiewicz K."/>
            <person name="Wedrychowicz H."/>
        </authorList>
    </citation>
    <scope>NUCLEOTIDE SEQUENCE [LARGE SCALE GENOMIC DNA]</scope>
    <source>
        <strain evidence="1 2">KHT3</strain>
    </source>
</reference>
<sequence>MKKIKIKPVNVNLDDIMREQTGQTPQKDKTYVRSVKKLQDNNEYRRCSFICSPELWEKAQAIAHKERFSVRNVMEHWMQAGIASYEGKNGKIKLKKGRAIDDVM</sequence>
<proteinExistence type="predicted"/>